<dbReference type="Gene3D" id="1.20.120.900">
    <property type="entry name" value="Pex19, mPTS binding domain"/>
    <property type="match status" value="1"/>
</dbReference>
<dbReference type="AlphaFoldDB" id="A0A5E4MWV0"/>
<dbReference type="Pfam" id="PF04614">
    <property type="entry name" value="Pex19"/>
    <property type="match status" value="1"/>
</dbReference>
<dbReference type="PANTHER" id="PTHR12774:SF2">
    <property type="entry name" value="PEROXISOMAL BIOGENESIS FACTOR 19"/>
    <property type="match status" value="1"/>
</dbReference>
<organism evidence="3 4">
    <name type="scientific">Cinara cedri</name>
    <dbReference type="NCBI Taxonomy" id="506608"/>
    <lineage>
        <taxon>Eukaryota</taxon>
        <taxon>Metazoa</taxon>
        <taxon>Ecdysozoa</taxon>
        <taxon>Arthropoda</taxon>
        <taxon>Hexapoda</taxon>
        <taxon>Insecta</taxon>
        <taxon>Pterygota</taxon>
        <taxon>Neoptera</taxon>
        <taxon>Paraneoptera</taxon>
        <taxon>Hemiptera</taxon>
        <taxon>Sternorrhyncha</taxon>
        <taxon>Aphidomorpha</taxon>
        <taxon>Aphidoidea</taxon>
        <taxon>Aphididae</taxon>
        <taxon>Lachninae</taxon>
        <taxon>Cinara</taxon>
    </lineage>
</organism>
<dbReference type="GO" id="GO:0045046">
    <property type="term" value="P:protein import into peroxisome membrane"/>
    <property type="evidence" value="ECO:0007669"/>
    <property type="project" value="TreeGrafter"/>
</dbReference>
<dbReference type="OrthoDB" id="21292at2759"/>
<dbReference type="PANTHER" id="PTHR12774">
    <property type="entry name" value="PEROXISOMAL BIOGENESIS FACTOR 19"/>
    <property type="match status" value="1"/>
</dbReference>
<dbReference type="GO" id="GO:0033328">
    <property type="term" value="F:peroxisome membrane targeting sequence binding"/>
    <property type="evidence" value="ECO:0007669"/>
    <property type="project" value="TreeGrafter"/>
</dbReference>
<dbReference type="InterPro" id="IPR038322">
    <property type="entry name" value="Pex19_C_sf"/>
</dbReference>
<keyword evidence="4" id="KW-1185">Reference proteome</keyword>
<dbReference type="Proteomes" id="UP000325440">
    <property type="component" value="Unassembled WGS sequence"/>
</dbReference>
<gene>
    <name evidence="3" type="ORF">CINCED_3A013497</name>
</gene>
<accession>A0A5E4MWV0</accession>
<proteinExistence type="inferred from homology"/>
<evidence type="ECO:0000256" key="2">
    <source>
        <dbReference type="ARBA" id="ARBA00029688"/>
    </source>
</evidence>
<dbReference type="InterPro" id="IPR006708">
    <property type="entry name" value="Pex19"/>
</dbReference>
<name>A0A5E4MWV0_9HEMI</name>
<evidence type="ECO:0000313" key="4">
    <source>
        <dbReference type="Proteomes" id="UP000325440"/>
    </source>
</evidence>
<comment type="similarity">
    <text evidence="1">Belongs to the peroxin-19 family.</text>
</comment>
<evidence type="ECO:0000313" key="3">
    <source>
        <dbReference type="EMBL" id="VVC36798.1"/>
    </source>
</evidence>
<sequence>MSQNLSNSVGNIEPQNELSELLDDALKDFDDSGETTEQSTIPEVHTFSPDNDFLKESFEDTLKSFMNSEQAELAANLQQIILDEGDSELHSVIQESLKNLTEAKLNLPEGDDMVSMFANMGLHDDINLDDDMFPMLMKFMQPLLSKEILYPSIKDLCDKYPKWLEDNELSSNKEEFNKYAKMFDIMKEVRDNLENQQDTDDEITKTRKFKELMELLKKMQDCGTPPDDLLKDIADRGPIPENFGQCNLM</sequence>
<evidence type="ECO:0000256" key="1">
    <source>
        <dbReference type="ARBA" id="ARBA00006326"/>
    </source>
</evidence>
<dbReference type="GO" id="GO:0005778">
    <property type="term" value="C:peroxisomal membrane"/>
    <property type="evidence" value="ECO:0007669"/>
    <property type="project" value="TreeGrafter"/>
</dbReference>
<reference evidence="3 4" key="1">
    <citation type="submission" date="2019-08" db="EMBL/GenBank/DDBJ databases">
        <authorList>
            <person name="Alioto T."/>
            <person name="Alioto T."/>
            <person name="Gomez Garrido J."/>
        </authorList>
    </citation>
    <scope>NUCLEOTIDE SEQUENCE [LARGE SCALE GENOMIC DNA]</scope>
</reference>
<protein>
    <recommendedName>
        <fullName evidence="2">Peroxin-19</fullName>
    </recommendedName>
</protein>
<dbReference type="EMBL" id="CABPRJ010001436">
    <property type="protein sequence ID" value="VVC36798.1"/>
    <property type="molecule type" value="Genomic_DNA"/>
</dbReference>